<dbReference type="GO" id="GO:0006826">
    <property type="term" value="P:iron ion transport"/>
    <property type="evidence" value="ECO:0007669"/>
    <property type="project" value="TreeGrafter"/>
</dbReference>
<keyword evidence="4 11" id="KW-0812">Transmembrane</keyword>
<feature type="transmembrane region" description="Helical" evidence="11">
    <location>
        <begin position="202"/>
        <end position="222"/>
    </location>
</feature>
<evidence type="ECO:0000256" key="10">
    <source>
        <dbReference type="ARBA" id="ARBA00023180"/>
    </source>
</evidence>
<dbReference type="PROSITE" id="PS51384">
    <property type="entry name" value="FAD_FR"/>
    <property type="match status" value="1"/>
</dbReference>
<dbReference type="InterPro" id="IPR013130">
    <property type="entry name" value="Fe3_Rdtase_TM_dom"/>
</dbReference>
<feature type="transmembrane region" description="Helical" evidence="11">
    <location>
        <begin position="372"/>
        <end position="389"/>
    </location>
</feature>
<dbReference type="InterPro" id="IPR017927">
    <property type="entry name" value="FAD-bd_FR_type"/>
</dbReference>
<dbReference type="GO" id="GO:0006879">
    <property type="term" value="P:intracellular iron ion homeostasis"/>
    <property type="evidence" value="ECO:0007669"/>
    <property type="project" value="TreeGrafter"/>
</dbReference>
<name>A0AAV9XL94_9PEZI</name>
<evidence type="ECO:0000256" key="4">
    <source>
        <dbReference type="ARBA" id="ARBA00022692"/>
    </source>
</evidence>
<keyword evidence="10" id="KW-0325">Glycoprotein</keyword>
<evidence type="ECO:0000256" key="3">
    <source>
        <dbReference type="ARBA" id="ARBA00022448"/>
    </source>
</evidence>
<feature type="domain" description="FAD-binding FR-type" evidence="12">
    <location>
        <begin position="389"/>
        <end position="520"/>
    </location>
</feature>
<dbReference type="CDD" id="cd06186">
    <property type="entry name" value="NOX_Duox_like_FAD_NADP"/>
    <property type="match status" value="1"/>
</dbReference>
<dbReference type="Pfam" id="PF08030">
    <property type="entry name" value="NAD_binding_6"/>
    <property type="match status" value="1"/>
</dbReference>
<dbReference type="Proteomes" id="UP001365542">
    <property type="component" value="Unassembled WGS sequence"/>
</dbReference>
<dbReference type="InterPro" id="IPR039261">
    <property type="entry name" value="FNR_nucleotide-bd"/>
</dbReference>
<evidence type="ECO:0000256" key="2">
    <source>
        <dbReference type="ARBA" id="ARBA00006278"/>
    </source>
</evidence>
<feature type="transmembrane region" description="Helical" evidence="11">
    <location>
        <begin position="320"/>
        <end position="336"/>
    </location>
</feature>
<keyword evidence="9 11" id="KW-0472">Membrane</keyword>
<evidence type="ECO:0000256" key="7">
    <source>
        <dbReference type="ARBA" id="ARBA00023002"/>
    </source>
</evidence>
<dbReference type="GO" id="GO:0005886">
    <property type="term" value="C:plasma membrane"/>
    <property type="evidence" value="ECO:0007669"/>
    <property type="project" value="TreeGrafter"/>
</dbReference>
<feature type="transmembrane region" description="Helical" evidence="11">
    <location>
        <begin position="348"/>
        <end position="366"/>
    </location>
</feature>
<evidence type="ECO:0000256" key="9">
    <source>
        <dbReference type="ARBA" id="ARBA00023136"/>
    </source>
</evidence>
<proteinExistence type="inferred from homology"/>
<reference evidence="13 14" key="1">
    <citation type="submission" date="2019-10" db="EMBL/GenBank/DDBJ databases">
        <authorList>
            <person name="Palmer J.M."/>
        </authorList>
    </citation>
    <scope>NUCLEOTIDE SEQUENCE [LARGE SCALE GENOMIC DNA]</scope>
    <source>
        <strain evidence="13 14">TWF694</strain>
    </source>
</reference>
<dbReference type="GO" id="GO:0000293">
    <property type="term" value="F:ferric-chelate reductase activity"/>
    <property type="evidence" value="ECO:0007669"/>
    <property type="project" value="UniProtKB-ARBA"/>
</dbReference>
<dbReference type="EMBL" id="JAVHJO010000003">
    <property type="protein sequence ID" value="KAK6541979.1"/>
    <property type="molecule type" value="Genomic_DNA"/>
</dbReference>
<feature type="transmembrane region" description="Helical" evidence="11">
    <location>
        <begin position="276"/>
        <end position="300"/>
    </location>
</feature>
<dbReference type="Gene3D" id="3.40.50.80">
    <property type="entry name" value="Nucleotide-binding domain of ferredoxin-NADP reductase (FNR) module"/>
    <property type="match status" value="1"/>
</dbReference>
<keyword evidence="5" id="KW-0249">Electron transport</keyword>
<protein>
    <recommendedName>
        <fullName evidence="12">FAD-binding FR-type domain-containing protein</fullName>
    </recommendedName>
</protein>
<feature type="transmembrane region" description="Helical" evidence="11">
    <location>
        <begin position="79"/>
        <end position="99"/>
    </location>
</feature>
<keyword evidence="14" id="KW-1185">Reference proteome</keyword>
<dbReference type="SFLD" id="SFLDG01168">
    <property type="entry name" value="Ferric_reductase_subgroup_(FRE"/>
    <property type="match status" value="1"/>
</dbReference>
<evidence type="ECO:0000313" key="14">
    <source>
        <dbReference type="Proteomes" id="UP001365542"/>
    </source>
</evidence>
<accession>A0AAV9XL94</accession>
<keyword evidence="7" id="KW-0560">Oxidoreductase</keyword>
<keyword evidence="3" id="KW-0813">Transport</keyword>
<comment type="subcellular location">
    <subcellularLocation>
        <location evidence="1">Membrane</location>
        <topology evidence="1">Multi-pass membrane protein</topology>
    </subcellularLocation>
</comment>
<sequence length="676" mass="76562">MPPPCCHSNPISDPTSSLPFPLSVAWQNTETFDMWWPSSIFNTQPVLGSRVSDFVKRSAENGEQAAIIDALRFSRKLGIYYNVACFVFPIAVFVVRKTVASIKRQQRRRSKNKARSREDFKANEIEAPEVDSPSISTSSSSASSANNVVFDEPGIDESTSLLSKDSCFKIPWYILFYRRIQGYLGYQRPNDSRGRVMPTNGISIINAILSFGTIFLAIYRIFWPGFPTNNPNLRWFLCADRWGIIFAMNQPLNYLLAAKTSPIKFLTGWSYEQHLVFHMGVSAVSLYCGIFHFGGMYIVYRKFIAHTGQTFLSILARPEILMGLMSFTSFWIFGILSTDGFRAKSYELFLATHIIFAALANVFLYFHHPTARIYVVLSMAIWIVDRLIYRAYRKRWTAEASVTVLDESTVRVVIRDVGGSKRNSGSKELEKWKWEPASHVFLTVPGWSKIQAHPFTILSAPTGHDLDFLQAGRNGEEKEKEMVLVIRKLQGFTAGLFEMGNSQAKVKVVVDGPYGSDHARDTLKGCKKCVFIAGGSGIAVVWPLLSEMIRREVDKAKAGKKVRRRKIVLIWLVQYIQNLRWIHQELEELEAVRPVLPRELEVEVRKYVTRGSNGFRPDLGAEITNIVRGEDGETMRGKTGVVVCGPDGMVREVRSTGYDLLWKGDDVEIMAEKFGW</sequence>
<dbReference type="InterPro" id="IPR051410">
    <property type="entry name" value="Ferric/Cupric_Reductase"/>
</dbReference>
<dbReference type="SFLD" id="SFLDS00052">
    <property type="entry name" value="Ferric_Reductase_Domain"/>
    <property type="match status" value="1"/>
</dbReference>
<dbReference type="PANTHER" id="PTHR32361:SF9">
    <property type="entry name" value="FERRIC REDUCTASE TRANSMEMBRANE COMPONENT 3-RELATED"/>
    <property type="match status" value="1"/>
</dbReference>
<comment type="similarity">
    <text evidence="2">Belongs to the ferric reductase (FRE) family.</text>
</comment>
<dbReference type="PANTHER" id="PTHR32361">
    <property type="entry name" value="FERRIC/CUPRIC REDUCTASE TRANSMEMBRANE COMPONENT"/>
    <property type="match status" value="1"/>
</dbReference>
<dbReference type="InterPro" id="IPR013112">
    <property type="entry name" value="FAD-bd_8"/>
</dbReference>
<gene>
    <name evidence="13" type="ORF">TWF694_007752</name>
</gene>
<evidence type="ECO:0000259" key="12">
    <source>
        <dbReference type="PROSITE" id="PS51384"/>
    </source>
</evidence>
<evidence type="ECO:0000313" key="13">
    <source>
        <dbReference type="EMBL" id="KAK6541979.1"/>
    </source>
</evidence>
<evidence type="ECO:0000256" key="8">
    <source>
        <dbReference type="ARBA" id="ARBA00023065"/>
    </source>
</evidence>
<evidence type="ECO:0000256" key="1">
    <source>
        <dbReference type="ARBA" id="ARBA00004141"/>
    </source>
</evidence>
<dbReference type="Pfam" id="PF01794">
    <property type="entry name" value="Ferric_reduct"/>
    <property type="match status" value="1"/>
</dbReference>
<evidence type="ECO:0000256" key="6">
    <source>
        <dbReference type="ARBA" id="ARBA00022989"/>
    </source>
</evidence>
<dbReference type="AlphaFoldDB" id="A0AAV9XL94"/>
<keyword evidence="8" id="KW-0406">Ion transport</keyword>
<dbReference type="SUPFAM" id="SSF52343">
    <property type="entry name" value="Ferredoxin reductase-like, C-terminal NADP-linked domain"/>
    <property type="match status" value="1"/>
</dbReference>
<dbReference type="InterPro" id="IPR013121">
    <property type="entry name" value="Fe_red_NAD-bd_6"/>
</dbReference>
<dbReference type="Pfam" id="PF08022">
    <property type="entry name" value="FAD_binding_8"/>
    <property type="match status" value="1"/>
</dbReference>
<organism evidence="13 14">
    <name type="scientific">Orbilia ellipsospora</name>
    <dbReference type="NCBI Taxonomy" id="2528407"/>
    <lineage>
        <taxon>Eukaryota</taxon>
        <taxon>Fungi</taxon>
        <taxon>Dikarya</taxon>
        <taxon>Ascomycota</taxon>
        <taxon>Pezizomycotina</taxon>
        <taxon>Orbiliomycetes</taxon>
        <taxon>Orbiliales</taxon>
        <taxon>Orbiliaceae</taxon>
        <taxon>Orbilia</taxon>
    </lineage>
</organism>
<evidence type="ECO:0000256" key="5">
    <source>
        <dbReference type="ARBA" id="ARBA00022982"/>
    </source>
</evidence>
<comment type="caution">
    <text evidence="13">The sequence shown here is derived from an EMBL/GenBank/DDBJ whole genome shotgun (WGS) entry which is preliminary data.</text>
</comment>
<evidence type="ECO:0000256" key="11">
    <source>
        <dbReference type="SAM" id="Phobius"/>
    </source>
</evidence>
<keyword evidence="6 11" id="KW-1133">Transmembrane helix</keyword>
<dbReference type="GO" id="GO:0015677">
    <property type="term" value="P:copper ion import"/>
    <property type="evidence" value="ECO:0007669"/>
    <property type="project" value="TreeGrafter"/>
</dbReference>